<evidence type="ECO:0000313" key="5">
    <source>
        <dbReference type="Proteomes" id="UP000219353"/>
    </source>
</evidence>
<name>A0A285ID83_9GAMM</name>
<evidence type="ECO:0000259" key="3">
    <source>
        <dbReference type="Pfam" id="PF02371"/>
    </source>
</evidence>
<dbReference type="GO" id="GO:0006313">
    <property type="term" value="P:DNA transposition"/>
    <property type="evidence" value="ECO:0007669"/>
    <property type="project" value="InterPro"/>
</dbReference>
<reference evidence="5" key="1">
    <citation type="submission" date="2017-09" db="EMBL/GenBank/DDBJ databases">
        <authorList>
            <person name="Varghese N."/>
            <person name="Submissions S."/>
        </authorList>
    </citation>
    <scope>NUCLEOTIDE SEQUENCE [LARGE SCALE GENOMIC DNA]</scope>
    <source>
        <strain evidence="5">CGMCC 1.12461</strain>
    </source>
</reference>
<evidence type="ECO:0000259" key="2">
    <source>
        <dbReference type="Pfam" id="PF01548"/>
    </source>
</evidence>
<gene>
    <name evidence="4" type="ORF">SAMN06297280_0997</name>
</gene>
<evidence type="ECO:0000313" key="4">
    <source>
        <dbReference type="EMBL" id="SNY45934.1"/>
    </source>
</evidence>
<dbReference type="Pfam" id="PF02371">
    <property type="entry name" value="Transposase_20"/>
    <property type="match status" value="1"/>
</dbReference>
<evidence type="ECO:0000256" key="1">
    <source>
        <dbReference type="SAM" id="Coils"/>
    </source>
</evidence>
<dbReference type="OrthoDB" id="5289737at2"/>
<dbReference type="GO" id="GO:0003677">
    <property type="term" value="F:DNA binding"/>
    <property type="evidence" value="ECO:0007669"/>
    <property type="project" value="InterPro"/>
</dbReference>
<dbReference type="RefSeq" id="WP_097110198.1">
    <property type="nucleotide sequence ID" value="NZ_OBEB01000001.1"/>
</dbReference>
<dbReference type="PANTHER" id="PTHR33055">
    <property type="entry name" value="TRANSPOSASE FOR INSERTION SEQUENCE ELEMENT IS1111A"/>
    <property type="match status" value="1"/>
</dbReference>
<organism evidence="4 5">
    <name type="scientific">Arsukibacterium tuosuense</name>
    <dbReference type="NCBI Taxonomy" id="1323745"/>
    <lineage>
        <taxon>Bacteria</taxon>
        <taxon>Pseudomonadati</taxon>
        <taxon>Pseudomonadota</taxon>
        <taxon>Gammaproteobacteria</taxon>
        <taxon>Chromatiales</taxon>
        <taxon>Chromatiaceae</taxon>
        <taxon>Arsukibacterium</taxon>
    </lineage>
</organism>
<dbReference type="EMBL" id="OBEB01000001">
    <property type="protein sequence ID" value="SNY45934.1"/>
    <property type="molecule type" value="Genomic_DNA"/>
</dbReference>
<protein>
    <submittedName>
        <fullName evidence="4">Transposase</fullName>
    </submittedName>
</protein>
<dbReference type="InterPro" id="IPR002525">
    <property type="entry name" value="Transp_IS110-like_N"/>
</dbReference>
<dbReference type="Proteomes" id="UP000219353">
    <property type="component" value="Unassembled WGS sequence"/>
</dbReference>
<dbReference type="NCBIfam" id="NF033542">
    <property type="entry name" value="transpos_IS110"/>
    <property type="match status" value="1"/>
</dbReference>
<feature type="domain" description="Transposase IS116/IS110/IS902 C-terminal" evidence="3">
    <location>
        <begin position="210"/>
        <end position="290"/>
    </location>
</feature>
<proteinExistence type="predicted"/>
<dbReference type="InterPro" id="IPR003346">
    <property type="entry name" value="Transposase_20"/>
</dbReference>
<sequence>MTIKTLGVDLGKFSCHVIGQDQHGKIVEKRKVALTKFAEYLINLPPCAIFFEACGGAHHWCRKARSLGHMSKMIPAQFVKPFVKSNKNDFNDAEAICEAAQRPTMRFAHLRSEAQQAFGCLLKLREQLVEERTAISNQAHTFLLEFGIQQNKGRGFISKVADITEDAEFDLPAALRCALFRLVQRYKMIDNEISELEWEITAINNQNDNCKRMQSIPGVGLITSSFIEAWVGNGAQFKTARDFAAWAGLVPKQKSTGDKTNLLGISKRGNSTLRKYLIHGARSVIQWKLEEDHAWSPWIKKLLASKKKTVAVVAMANKLARIIWAVLTKEQNYAAHAV</sequence>
<dbReference type="GO" id="GO:0004803">
    <property type="term" value="F:transposase activity"/>
    <property type="evidence" value="ECO:0007669"/>
    <property type="project" value="InterPro"/>
</dbReference>
<dbReference type="AlphaFoldDB" id="A0A285ID83"/>
<accession>A0A285ID83</accession>
<feature type="domain" description="Transposase IS110-like N-terminal" evidence="2">
    <location>
        <begin position="6"/>
        <end position="145"/>
    </location>
</feature>
<keyword evidence="5" id="KW-1185">Reference proteome</keyword>
<keyword evidence="1" id="KW-0175">Coiled coil</keyword>
<dbReference type="PANTHER" id="PTHR33055:SF3">
    <property type="entry name" value="PUTATIVE TRANSPOSASE FOR IS117-RELATED"/>
    <property type="match status" value="1"/>
</dbReference>
<dbReference type="Pfam" id="PF01548">
    <property type="entry name" value="DEDD_Tnp_IS110"/>
    <property type="match status" value="1"/>
</dbReference>
<dbReference type="InterPro" id="IPR047650">
    <property type="entry name" value="Transpos_IS110"/>
</dbReference>
<feature type="coiled-coil region" evidence="1">
    <location>
        <begin position="186"/>
        <end position="213"/>
    </location>
</feature>